<sequence>MRTYLYFFLLFPVFISAQINESDTLKLKANLGITGFFQGGNVETVIFRTTSEVSFKPWKNWIFKTRNSYVYQEFGKEKADEDILSLNFLYINPERKFYPLFLGFVSTNFRREIDLRYIYGAGVTYQAWRKKDNWLKFSISSEYERTNFSETDFNRNNYDGLQTISTLRGTFWVNGKYTLFKKKLILNHVSYFQPSLEESDNFRWQADVGLELPVWDFLNFKINYLHTYESIVIEGQQKEDRFLTFGFTLKTIDNKKTKKAATQSKATGS</sequence>
<comment type="caution">
    <text evidence="1">The sequence shown here is derived from an EMBL/GenBank/DDBJ whole genome shotgun (WGS) entry which is preliminary data.</text>
</comment>
<gene>
    <name evidence="1" type="ORF">EYD45_04230</name>
</gene>
<dbReference type="RefSeq" id="WP_130963109.1">
    <property type="nucleotide sequence ID" value="NZ_SIRT01000002.1"/>
</dbReference>
<organism evidence="1 2">
    <name type="scientific">Hyunsoonleella flava</name>
    <dbReference type="NCBI Taxonomy" id="2527939"/>
    <lineage>
        <taxon>Bacteria</taxon>
        <taxon>Pseudomonadati</taxon>
        <taxon>Bacteroidota</taxon>
        <taxon>Flavobacteriia</taxon>
        <taxon>Flavobacteriales</taxon>
        <taxon>Flavobacteriaceae</taxon>
    </lineage>
</organism>
<reference evidence="1 2" key="1">
    <citation type="submission" date="2019-02" db="EMBL/GenBank/DDBJ databases">
        <title>Hyunsoonleella sp., isolated from marine sediment.</title>
        <authorList>
            <person name="Liu B.-T."/>
        </authorList>
    </citation>
    <scope>NUCLEOTIDE SEQUENCE [LARGE SCALE GENOMIC DNA]</scope>
    <source>
        <strain evidence="1 2">T58</strain>
    </source>
</reference>
<dbReference type="InterPro" id="IPR007433">
    <property type="entry name" value="DUF481"/>
</dbReference>
<dbReference type="AlphaFoldDB" id="A0A4Q9FIW3"/>
<dbReference type="Proteomes" id="UP000291142">
    <property type="component" value="Unassembled WGS sequence"/>
</dbReference>
<dbReference type="Pfam" id="PF04338">
    <property type="entry name" value="DUF481"/>
    <property type="match status" value="1"/>
</dbReference>
<dbReference type="OrthoDB" id="821377at2"/>
<protein>
    <submittedName>
        <fullName evidence="1">DUF481 domain-containing protein</fullName>
    </submittedName>
</protein>
<keyword evidence="2" id="KW-1185">Reference proteome</keyword>
<evidence type="ECO:0000313" key="2">
    <source>
        <dbReference type="Proteomes" id="UP000291142"/>
    </source>
</evidence>
<dbReference type="EMBL" id="SIRT01000002">
    <property type="protein sequence ID" value="TBN05492.1"/>
    <property type="molecule type" value="Genomic_DNA"/>
</dbReference>
<proteinExistence type="predicted"/>
<evidence type="ECO:0000313" key="1">
    <source>
        <dbReference type="EMBL" id="TBN05492.1"/>
    </source>
</evidence>
<accession>A0A4Q9FIW3</accession>
<name>A0A4Q9FIW3_9FLAO</name>